<dbReference type="GO" id="GO:0005524">
    <property type="term" value="F:ATP binding"/>
    <property type="evidence" value="ECO:0007669"/>
    <property type="project" value="InterPro"/>
</dbReference>
<dbReference type="InterPro" id="IPR051585">
    <property type="entry name" value="STE20_Ser/Thr_Kinases"/>
</dbReference>
<dbReference type="InterPro" id="IPR011009">
    <property type="entry name" value="Kinase-like_dom_sf"/>
</dbReference>
<dbReference type="GO" id="GO:0004672">
    <property type="term" value="F:protein kinase activity"/>
    <property type="evidence" value="ECO:0007669"/>
    <property type="project" value="InterPro"/>
</dbReference>
<protein>
    <submittedName>
        <fullName evidence="3">Serine/threonine-protein kinase 10</fullName>
    </submittedName>
</protein>
<sequence length="95" mass="11048">MAIGRCRLFLKYCEGGALDSIMVDLERPLTEHLIRYVCREMLKALSYLHSHRVIHRDVKAGNVLLTLEGEVKMADFGVSAKNKYTLQKREFLHWN</sequence>
<dbReference type="Gene3D" id="1.10.510.10">
    <property type="entry name" value="Transferase(Phosphotransferase) domain 1"/>
    <property type="match status" value="1"/>
</dbReference>
<dbReference type="GeneID" id="100906983"/>
<keyword evidence="3" id="KW-0808">Transferase</keyword>
<dbReference type="PROSITE" id="PS50011">
    <property type="entry name" value="PROTEIN_KINASE_DOM"/>
    <property type="match status" value="1"/>
</dbReference>
<keyword evidence="3" id="KW-0418">Kinase</keyword>
<dbReference type="AlphaFoldDB" id="A0AAJ7L3W8"/>
<dbReference type="Proteomes" id="UP000694867">
    <property type="component" value="Unplaced"/>
</dbReference>
<feature type="non-terminal residue" evidence="3">
    <location>
        <position position="95"/>
    </location>
</feature>
<proteinExistence type="predicted"/>
<dbReference type="InterPro" id="IPR008271">
    <property type="entry name" value="Ser/Thr_kinase_AS"/>
</dbReference>
<dbReference type="PROSITE" id="PS00108">
    <property type="entry name" value="PROTEIN_KINASE_ST"/>
    <property type="match status" value="1"/>
</dbReference>
<feature type="domain" description="Protein kinase" evidence="1">
    <location>
        <begin position="1"/>
        <end position="95"/>
    </location>
</feature>
<evidence type="ECO:0000313" key="2">
    <source>
        <dbReference type="Proteomes" id="UP000694867"/>
    </source>
</evidence>
<dbReference type="Pfam" id="PF00069">
    <property type="entry name" value="Pkinase"/>
    <property type="match status" value="1"/>
</dbReference>
<gene>
    <name evidence="3" type="primary">LOC100906983</name>
</gene>
<keyword evidence="2" id="KW-1185">Reference proteome</keyword>
<dbReference type="KEGG" id="goe:100906983"/>
<dbReference type="PANTHER" id="PTHR46538:SF3">
    <property type="entry name" value="PROTEIN KINASE DOMAIN-CONTAINING PROTEIN"/>
    <property type="match status" value="1"/>
</dbReference>
<name>A0AAJ7L3W8_9ACAR</name>
<dbReference type="SUPFAM" id="SSF56112">
    <property type="entry name" value="Protein kinase-like (PK-like)"/>
    <property type="match status" value="1"/>
</dbReference>
<organism evidence="2 3">
    <name type="scientific">Galendromus occidentalis</name>
    <name type="common">western predatory mite</name>
    <dbReference type="NCBI Taxonomy" id="34638"/>
    <lineage>
        <taxon>Eukaryota</taxon>
        <taxon>Metazoa</taxon>
        <taxon>Ecdysozoa</taxon>
        <taxon>Arthropoda</taxon>
        <taxon>Chelicerata</taxon>
        <taxon>Arachnida</taxon>
        <taxon>Acari</taxon>
        <taxon>Parasitiformes</taxon>
        <taxon>Mesostigmata</taxon>
        <taxon>Gamasina</taxon>
        <taxon>Phytoseioidea</taxon>
        <taxon>Phytoseiidae</taxon>
        <taxon>Typhlodrominae</taxon>
        <taxon>Galendromus</taxon>
    </lineage>
</organism>
<evidence type="ECO:0000259" key="1">
    <source>
        <dbReference type="PROSITE" id="PS50011"/>
    </source>
</evidence>
<dbReference type="RefSeq" id="XP_018494033.1">
    <property type="nucleotide sequence ID" value="XM_018638517.1"/>
</dbReference>
<evidence type="ECO:0000313" key="3">
    <source>
        <dbReference type="RefSeq" id="XP_018494033.1"/>
    </source>
</evidence>
<dbReference type="PANTHER" id="PTHR46538">
    <property type="entry name" value="PROTEIN KINASE DOMAIN-CONTAINING PROTEIN"/>
    <property type="match status" value="1"/>
</dbReference>
<reference evidence="3" key="1">
    <citation type="submission" date="2025-08" db="UniProtKB">
        <authorList>
            <consortium name="RefSeq"/>
        </authorList>
    </citation>
    <scope>IDENTIFICATION</scope>
</reference>
<dbReference type="InterPro" id="IPR000719">
    <property type="entry name" value="Prot_kinase_dom"/>
</dbReference>
<accession>A0AAJ7L3W8</accession>